<evidence type="ECO:0000256" key="1">
    <source>
        <dbReference type="SAM" id="Phobius"/>
    </source>
</evidence>
<gene>
    <name evidence="2" type="ORF">UJA718_LOCUS46341</name>
</gene>
<dbReference type="EMBL" id="CAJOBP010082404">
    <property type="protein sequence ID" value="CAF4919194.1"/>
    <property type="molecule type" value="Genomic_DNA"/>
</dbReference>
<proteinExistence type="predicted"/>
<feature type="non-terminal residue" evidence="2">
    <location>
        <position position="66"/>
    </location>
</feature>
<accession>A0A821WAW0</accession>
<keyword evidence="1" id="KW-0812">Transmembrane</keyword>
<keyword evidence="1" id="KW-1133">Transmembrane helix</keyword>
<dbReference type="AlphaFoldDB" id="A0A821WAW0"/>
<name>A0A821WAW0_9BILA</name>
<sequence length="66" mass="6815">MQRNSILGIGTEHAAGLLVVAICLLGMGMIILLSMNCIQLTGVLGFLPATILFLAALFMLAALAEG</sequence>
<organism evidence="2 3">
    <name type="scientific">Rotaria socialis</name>
    <dbReference type="NCBI Taxonomy" id="392032"/>
    <lineage>
        <taxon>Eukaryota</taxon>
        <taxon>Metazoa</taxon>
        <taxon>Spiralia</taxon>
        <taxon>Gnathifera</taxon>
        <taxon>Rotifera</taxon>
        <taxon>Eurotatoria</taxon>
        <taxon>Bdelloidea</taxon>
        <taxon>Philodinida</taxon>
        <taxon>Philodinidae</taxon>
        <taxon>Rotaria</taxon>
    </lineage>
</organism>
<feature type="transmembrane region" description="Helical" evidence="1">
    <location>
        <begin position="40"/>
        <end position="64"/>
    </location>
</feature>
<keyword evidence="3" id="KW-1185">Reference proteome</keyword>
<reference evidence="2" key="1">
    <citation type="submission" date="2021-02" db="EMBL/GenBank/DDBJ databases">
        <authorList>
            <person name="Nowell W R."/>
        </authorList>
    </citation>
    <scope>NUCLEOTIDE SEQUENCE</scope>
</reference>
<evidence type="ECO:0000313" key="3">
    <source>
        <dbReference type="Proteomes" id="UP000663873"/>
    </source>
</evidence>
<dbReference type="Proteomes" id="UP000663873">
    <property type="component" value="Unassembled WGS sequence"/>
</dbReference>
<protein>
    <submittedName>
        <fullName evidence="2">Uncharacterized protein</fullName>
    </submittedName>
</protein>
<feature type="transmembrane region" description="Helical" evidence="1">
    <location>
        <begin position="14"/>
        <end position="33"/>
    </location>
</feature>
<evidence type="ECO:0000313" key="2">
    <source>
        <dbReference type="EMBL" id="CAF4919194.1"/>
    </source>
</evidence>
<keyword evidence="1" id="KW-0472">Membrane</keyword>
<comment type="caution">
    <text evidence="2">The sequence shown here is derived from an EMBL/GenBank/DDBJ whole genome shotgun (WGS) entry which is preliminary data.</text>
</comment>